<evidence type="ECO:0000313" key="4">
    <source>
        <dbReference type="Proteomes" id="UP000272117"/>
    </source>
</evidence>
<feature type="transmembrane region" description="Helical" evidence="1">
    <location>
        <begin position="90"/>
        <end position="110"/>
    </location>
</feature>
<dbReference type="OrthoDB" id="1446008at2"/>
<protein>
    <recommendedName>
        <fullName evidence="5">DUF4134 domain-containing protein</fullName>
    </recommendedName>
</protein>
<keyword evidence="4" id="KW-1185">Reference proteome</keyword>
<feature type="chain" id="PRO_5018327785" description="DUF4134 domain-containing protein" evidence="2">
    <location>
        <begin position="22"/>
        <end position="149"/>
    </location>
</feature>
<feature type="transmembrane region" description="Helical" evidence="1">
    <location>
        <begin position="50"/>
        <end position="69"/>
    </location>
</feature>
<evidence type="ECO:0000313" key="3">
    <source>
        <dbReference type="EMBL" id="RNI28729.1"/>
    </source>
</evidence>
<accession>A0A3M9MTA7</accession>
<keyword evidence="1" id="KW-0472">Membrane</keyword>
<dbReference type="Proteomes" id="UP000272117">
    <property type="component" value="Unassembled WGS sequence"/>
</dbReference>
<keyword evidence="1" id="KW-1133">Transmembrane helix</keyword>
<evidence type="ECO:0000256" key="1">
    <source>
        <dbReference type="SAM" id="Phobius"/>
    </source>
</evidence>
<evidence type="ECO:0008006" key="5">
    <source>
        <dbReference type="Google" id="ProtNLM"/>
    </source>
</evidence>
<reference evidence="3 4" key="1">
    <citation type="submission" date="2018-11" db="EMBL/GenBank/DDBJ databases">
        <title>Rufibacter latericius sp. nov., isolated from water in Baiyang Lake.</title>
        <authorList>
            <person name="Yang Y."/>
        </authorList>
    </citation>
    <scope>NUCLEOTIDE SEQUENCE [LARGE SCALE GENOMIC DNA]</scope>
    <source>
        <strain evidence="3 4">R-22-1c-1</strain>
    </source>
</reference>
<evidence type="ECO:0000256" key="2">
    <source>
        <dbReference type="SAM" id="SignalP"/>
    </source>
</evidence>
<dbReference type="PROSITE" id="PS51257">
    <property type="entry name" value="PROKAR_LIPOPROTEIN"/>
    <property type="match status" value="1"/>
</dbReference>
<gene>
    <name evidence="3" type="ORF">EFB08_08850</name>
</gene>
<dbReference type="RefSeq" id="WP_123126586.1">
    <property type="nucleotide sequence ID" value="NZ_RJJD01000004.1"/>
</dbReference>
<dbReference type="AlphaFoldDB" id="A0A3M9MTA7"/>
<keyword evidence="1" id="KW-0812">Transmembrane</keyword>
<feature type="signal peptide" evidence="2">
    <location>
        <begin position="1"/>
        <end position="21"/>
    </location>
</feature>
<organism evidence="3 4">
    <name type="scientific">Rufibacter latericius</name>
    <dbReference type="NCBI Taxonomy" id="2487040"/>
    <lineage>
        <taxon>Bacteria</taxon>
        <taxon>Pseudomonadati</taxon>
        <taxon>Bacteroidota</taxon>
        <taxon>Cytophagia</taxon>
        <taxon>Cytophagales</taxon>
        <taxon>Hymenobacteraceae</taxon>
        <taxon>Rufibacter</taxon>
    </lineage>
</organism>
<proteinExistence type="predicted"/>
<name>A0A3M9MTA7_9BACT</name>
<comment type="caution">
    <text evidence="3">The sequence shown here is derived from an EMBL/GenBank/DDBJ whole genome shotgun (WGS) entry which is preliminary data.</text>
</comment>
<dbReference type="EMBL" id="RJJD01000004">
    <property type="protein sequence ID" value="RNI28729.1"/>
    <property type="molecule type" value="Genomic_DNA"/>
</dbReference>
<sequence>MKKIVHALTFLILTSACYGQAPVTPLPIQGAPKGTEAYYLQKSKVKKTKGWIFTGGGVLLIGLGYAMAISETIDYVSSGGQSNNNDTTSGMLALVGVGSVIGGTISFISAGHNKRKAKALAIGYEQVPLPPSGTLITKAVPTVGLKINF</sequence>
<keyword evidence="2" id="KW-0732">Signal</keyword>